<dbReference type="Proteomes" id="UP001492380">
    <property type="component" value="Unassembled WGS sequence"/>
</dbReference>
<evidence type="ECO:0000256" key="1">
    <source>
        <dbReference type="SAM" id="SignalP"/>
    </source>
</evidence>
<keyword evidence="1" id="KW-0732">Signal</keyword>
<feature type="chain" id="PRO_5046381655" evidence="1">
    <location>
        <begin position="21"/>
        <end position="73"/>
    </location>
</feature>
<proteinExistence type="predicted"/>
<keyword evidence="3" id="KW-1185">Reference proteome</keyword>
<evidence type="ECO:0000313" key="3">
    <source>
        <dbReference type="Proteomes" id="UP001492380"/>
    </source>
</evidence>
<name>A0ABR1YQW3_9PEZI</name>
<sequence length="73" mass="8006">MVGGLWKTAALASLAVLAEAAPYNFNDANAVGPQLVEPFAVASHHYLPRPRDSLTYILAWQCLPRIQRDDTNV</sequence>
<protein>
    <submittedName>
        <fullName evidence="2">Uncharacterized protein</fullName>
    </submittedName>
</protein>
<feature type="signal peptide" evidence="1">
    <location>
        <begin position="1"/>
        <end position="20"/>
    </location>
</feature>
<accession>A0ABR1YQW3</accession>
<dbReference type="EMBL" id="JBBWRZ010000005">
    <property type="protein sequence ID" value="KAK8235827.1"/>
    <property type="molecule type" value="Genomic_DNA"/>
</dbReference>
<reference evidence="2 3" key="1">
    <citation type="submission" date="2024-04" db="EMBL/GenBank/DDBJ databases">
        <title>Phyllosticta paracitricarpa is synonymous to the EU quarantine fungus P. citricarpa based on phylogenomic analyses.</title>
        <authorList>
            <consortium name="Lawrence Berkeley National Laboratory"/>
            <person name="Van Ingen-Buijs V.A."/>
            <person name="Van Westerhoven A.C."/>
            <person name="Haridas S."/>
            <person name="Skiadas P."/>
            <person name="Martin F."/>
            <person name="Groenewald J.Z."/>
            <person name="Crous P.W."/>
            <person name="Seidl M.F."/>
        </authorList>
    </citation>
    <scope>NUCLEOTIDE SEQUENCE [LARGE SCALE GENOMIC DNA]</scope>
    <source>
        <strain evidence="2 3">CBS 123374</strain>
    </source>
</reference>
<organism evidence="2 3">
    <name type="scientific">Phyllosticta capitalensis</name>
    <dbReference type="NCBI Taxonomy" id="121624"/>
    <lineage>
        <taxon>Eukaryota</taxon>
        <taxon>Fungi</taxon>
        <taxon>Dikarya</taxon>
        <taxon>Ascomycota</taxon>
        <taxon>Pezizomycotina</taxon>
        <taxon>Dothideomycetes</taxon>
        <taxon>Dothideomycetes incertae sedis</taxon>
        <taxon>Botryosphaeriales</taxon>
        <taxon>Phyllostictaceae</taxon>
        <taxon>Phyllosticta</taxon>
    </lineage>
</organism>
<gene>
    <name evidence="2" type="ORF">HDK90DRAFT_485841</name>
</gene>
<evidence type="ECO:0000313" key="2">
    <source>
        <dbReference type="EMBL" id="KAK8235827.1"/>
    </source>
</evidence>
<comment type="caution">
    <text evidence="2">The sequence shown here is derived from an EMBL/GenBank/DDBJ whole genome shotgun (WGS) entry which is preliminary data.</text>
</comment>